<dbReference type="Proteomes" id="UP001178148">
    <property type="component" value="Unassembled WGS sequence"/>
</dbReference>
<comment type="caution">
    <text evidence="1">The sequence shown here is derived from an EMBL/GenBank/DDBJ whole genome shotgun (WGS) entry which is preliminary data.</text>
</comment>
<sequence>MLSVEREHVGRIKLLVDSGLSMAGAFIRVFEHHVIYDHKPLIDLILRHYAISGIKLDSDYFFIDGSRLSIDTISDCMLATKAINSDQHTNK</sequence>
<reference evidence="1 2" key="1">
    <citation type="journal article" date="2023" name="bioRxiv">
        <title>An intranuclear bacterial parasite of deep-sea mussels expresses apoptosis inhibitors acquired from its host.</title>
        <authorList>
            <person name="Gonzalez Porras M.A."/>
            <person name="Assie A."/>
            <person name="Tietjen M."/>
            <person name="Violette M."/>
            <person name="Kleiner M."/>
            <person name="Gruber-Vodicka H."/>
            <person name="Dubilier N."/>
            <person name="Leisch N."/>
        </authorList>
    </citation>
    <scope>NUCLEOTIDE SEQUENCE [LARGE SCALE GENOMIC DNA]</scope>
    <source>
        <strain evidence="1">IAP13</strain>
    </source>
</reference>
<dbReference type="AlphaFoldDB" id="A0AA90NRR8"/>
<dbReference type="EMBL" id="JASXSV010000002">
    <property type="protein sequence ID" value="MDP0588095.1"/>
    <property type="molecule type" value="Genomic_DNA"/>
</dbReference>
<proteinExistence type="predicted"/>
<protein>
    <submittedName>
        <fullName evidence="1">Uncharacterized protein</fullName>
    </submittedName>
</protein>
<organism evidence="1 2">
    <name type="scientific">Candidatus Endonucleibacter bathymodioli</name>
    <dbReference type="NCBI Taxonomy" id="539814"/>
    <lineage>
        <taxon>Bacteria</taxon>
        <taxon>Pseudomonadati</taxon>
        <taxon>Pseudomonadota</taxon>
        <taxon>Gammaproteobacteria</taxon>
        <taxon>Oceanospirillales</taxon>
        <taxon>Endozoicomonadaceae</taxon>
        <taxon>Candidatus Endonucleibacter</taxon>
    </lineage>
</organism>
<name>A0AA90NRR8_9GAMM</name>
<accession>A0AA90NRR8</accession>
<evidence type="ECO:0000313" key="1">
    <source>
        <dbReference type="EMBL" id="MDP0588095.1"/>
    </source>
</evidence>
<evidence type="ECO:0000313" key="2">
    <source>
        <dbReference type="Proteomes" id="UP001178148"/>
    </source>
</evidence>
<keyword evidence="2" id="KW-1185">Reference proteome</keyword>
<gene>
    <name evidence="1" type="ORF">QS748_02355</name>
</gene>